<accession>A0A7U2EUQ0</accession>
<dbReference type="OrthoDB" id="3676375at2759"/>
<dbReference type="Proteomes" id="UP000663193">
    <property type="component" value="Chromosome 3"/>
</dbReference>
<protein>
    <submittedName>
        <fullName evidence="2">Uncharacterized protein</fullName>
    </submittedName>
</protein>
<dbReference type="EMBL" id="CP069025">
    <property type="protein sequence ID" value="QRC93156.1"/>
    <property type="molecule type" value="Genomic_DNA"/>
</dbReference>
<reference evidence="3" key="1">
    <citation type="journal article" date="2021" name="BMC Genomics">
        <title>Chromosome-level genome assembly and manually-curated proteome of model necrotroph Parastagonospora nodorum Sn15 reveals a genome-wide trove of candidate effector homologs, and redundancy of virulence-related functions within an accessory chromosome.</title>
        <authorList>
            <person name="Bertazzoni S."/>
            <person name="Jones D.A.B."/>
            <person name="Phan H.T."/>
            <person name="Tan K.-C."/>
            <person name="Hane J.K."/>
        </authorList>
    </citation>
    <scope>NUCLEOTIDE SEQUENCE [LARGE SCALE GENOMIC DNA]</scope>
    <source>
        <strain evidence="3">SN15 / ATCC MYA-4574 / FGSC 10173)</strain>
    </source>
</reference>
<evidence type="ECO:0000313" key="3">
    <source>
        <dbReference type="Proteomes" id="UP000663193"/>
    </source>
</evidence>
<name>A0A7U2EUQ0_PHANO</name>
<feature type="compositionally biased region" description="Pro residues" evidence="1">
    <location>
        <begin position="51"/>
        <end position="61"/>
    </location>
</feature>
<evidence type="ECO:0000256" key="1">
    <source>
        <dbReference type="SAM" id="MobiDB-lite"/>
    </source>
</evidence>
<proteinExistence type="predicted"/>
<gene>
    <name evidence="2" type="ORF">JI435_033970</name>
</gene>
<feature type="region of interest" description="Disordered" evidence="1">
    <location>
        <begin position="1"/>
        <end position="79"/>
    </location>
</feature>
<evidence type="ECO:0000313" key="2">
    <source>
        <dbReference type="EMBL" id="QRC93156.1"/>
    </source>
</evidence>
<sequence>MSPSPSPKTSALGKSSPSPEATPRQEPRVYHRGPPSGFGDRLASARGLPPSAAPPPPPPRTTVPADGAGFSVLPSGFSPPGGDMASRYAPRIGLVKGSYISPFDSGGKTPGNPRLQASSTTIAEFEAMYGPGSRAVTEDDAQSEGSVNSNGTILHHPAASSALSFGQMSPAAVRKKNKDRAAFVAEKIPATLPKGSSPRQLFLGPLQLIRKACADNAGSSEALKLLGEWLQEKMPRAFETVLDRDEVIPEVIISVSIPMTQEHWENYNQVLPHFKDALDMHNALTCGSDEFDQVTKAHVEIAGIDTYKRKEPQLTRPLLMDPNLSLEEVLAGMVKREQLGRPWDWGRSTLRPELLPEELGGELKGYPEVV</sequence>
<dbReference type="AlphaFoldDB" id="A0A7U2EUQ0"/>
<keyword evidence="3" id="KW-1185">Reference proteome</keyword>
<dbReference type="VEuPathDB" id="FungiDB:JI435_033970"/>
<feature type="compositionally biased region" description="Polar residues" evidence="1">
    <location>
        <begin position="7"/>
        <end position="19"/>
    </location>
</feature>
<organism evidence="2 3">
    <name type="scientific">Phaeosphaeria nodorum (strain SN15 / ATCC MYA-4574 / FGSC 10173)</name>
    <name type="common">Glume blotch fungus</name>
    <name type="synonym">Parastagonospora nodorum</name>
    <dbReference type="NCBI Taxonomy" id="321614"/>
    <lineage>
        <taxon>Eukaryota</taxon>
        <taxon>Fungi</taxon>
        <taxon>Dikarya</taxon>
        <taxon>Ascomycota</taxon>
        <taxon>Pezizomycotina</taxon>
        <taxon>Dothideomycetes</taxon>
        <taxon>Pleosporomycetidae</taxon>
        <taxon>Pleosporales</taxon>
        <taxon>Pleosporineae</taxon>
        <taxon>Phaeosphaeriaceae</taxon>
        <taxon>Parastagonospora</taxon>
    </lineage>
</organism>